<evidence type="ECO:0000313" key="12">
    <source>
        <dbReference type="EMBL" id="KAL0421746.1"/>
    </source>
</evidence>
<keyword evidence="6" id="KW-0547">Nucleotide-binding</keyword>
<evidence type="ECO:0000256" key="3">
    <source>
        <dbReference type="ARBA" id="ARBA00022614"/>
    </source>
</evidence>
<evidence type="ECO:0000256" key="1">
    <source>
        <dbReference type="ARBA" id="ARBA00002074"/>
    </source>
</evidence>
<dbReference type="InterPro" id="IPR042197">
    <property type="entry name" value="Apaf_helical"/>
</dbReference>
<accession>A0AAW2UXJ0</accession>
<comment type="similarity">
    <text evidence="2">Belongs to the disease resistance NB-LRR family.</text>
</comment>
<dbReference type="InterPro" id="IPR044974">
    <property type="entry name" value="Disease_R_plants"/>
</dbReference>
<comment type="caution">
    <text evidence="12">The sequence shown here is derived from an EMBL/GenBank/DDBJ whole genome shotgun (WGS) entry which is preliminary data.</text>
</comment>
<dbReference type="GO" id="GO:0005737">
    <property type="term" value="C:cytoplasm"/>
    <property type="evidence" value="ECO:0007669"/>
    <property type="project" value="UniProtKB-SubCell"/>
</dbReference>
<dbReference type="FunFam" id="3.40.50.300:FF:001091">
    <property type="entry name" value="Probable disease resistance protein At1g61300"/>
    <property type="match status" value="1"/>
</dbReference>
<sequence length="1079" mass="121778">MAYAALISLQNTISLSVNDNLKQIDDELLVHLAYQIYNLQTFLRRNLLGSEDRQIREATVKEIKKQLHNSSLSEEDNDAAVSSGVDHHHDLDHLDEKKSTIFGLDDDIISLKDMLTGDMSGLLLIPIFGMAGIGKTTLAKRVYGDPDIVSHYECRVFVSIGPKYRLREILVRILAQILHPVTDTTHEESEEELLVHLHNGLKSKRYLIVLDDIWDEKVWDMLSGYLPDDKMGSRIILTSRIEGVALSISSESGKIFYKMRFLNEEESWHLLRANVFGEEHLCPPQLEKAGKKIAEKCQGLPLTIIAIANHLSQAEKNLEYWQKVANEVHIVISADKHVSKVLSSSYYYLPQHLKPCFLYMGVFPHDYDISATKLMKLWHAEGFLESWWTVEDLEYAVSEDSDTDPESEDLDMSEVLENLAAVDPVSEDEDHATDPVSEDFAMKYLKDLVSRNVVQVRERSSSGGIKTCNVYSAFWHICIREGWQDKFFHVINSCANQDIESQRRLCIHNNALFGIKDVRKSMQATKNAHSLLCTGPHHQYPVPICLSFGLLKVLDALTIRFYDFPAEVVKLVRLRYLAITYNRKLPASISKLQSLQYLIVCQYLSILPLGPSRSYLPMEIWTMQELRHLQVMGSDLPDPSSEHALLPNLLTLLDVSGWSCTKEVLERIPNLKKLGIRIETGLKEIRNNLVYLGQLQSLKCSVMNPSLQRAIPTFRAPIFPPSLKKLTLSGLGYPWEYMSDIAELRNLEVLKLRCYAFQGRAWETYEWEFFRLKFLLIEDTDLEHWYVDYESFPSLERLSLQHCYKLKEMPPEIGELPNLEVMELVDCHPSLVASAKRIAEEQQSSGNDVLQVCVKSSSDDQRKRSQDDQLHVAIQLGISRGGLLANLSQASFTGPDTKVDPMGPLGPCFPHQPSSGETCDNCLSHADDVSGNRPIKGDYGDLGANVPTSSRTKDLPHPVSFKERSDELHFLLESLNVEPYDFRSLIDEKLLGYFGLDPWQTSCLANSYGINLGTEEERLHHLVRLGRTPSSSDSKGKMPACSSPGIALGGSSKKSRMSPLSTPPSSSARPSSGPPLLLL</sequence>
<evidence type="ECO:0000259" key="10">
    <source>
        <dbReference type="Pfam" id="PF00931"/>
    </source>
</evidence>
<dbReference type="SUPFAM" id="SSF52058">
    <property type="entry name" value="L domain-like"/>
    <property type="match status" value="1"/>
</dbReference>
<dbReference type="Gene3D" id="1.10.10.10">
    <property type="entry name" value="Winged helix-like DNA-binding domain superfamily/Winged helix DNA-binding domain"/>
    <property type="match status" value="1"/>
</dbReference>
<evidence type="ECO:0000259" key="11">
    <source>
        <dbReference type="Pfam" id="PF23598"/>
    </source>
</evidence>
<dbReference type="SUPFAM" id="SSF52540">
    <property type="entry name" value="P-loop containing nucleoside triphosphate hydrolases"/>
    <property type="match status" value="1"/>
</dbReference>
<keyword evidence="3" id="KW-0433">Leucine-rich repeat</keyword>
<evidence type="ECO:0000256" key="6">
    <source>
        <dbReference type="ARBA" id="ARBA00022741"/>
    </source>
</evidence>
<dbReference type="Gene3D" id="3.40.50.300">
    <property type="entry name" value="P-loop containing nucleotide triphosphate hydrolases"/>
    <property type="match status" value="1"/>
</dbReference>
<evidence type="ECO:0000256" key="7">
    <source>
        <dbReference type="ARBA" id="ARBA00022821"/>
    </source>
</evidence>
<evidence type="ECO:0000256" key="5">
    <source>
        <dbReference type="ARBA" id="ARBA00022737"/>
    </source>
</evidence>
<dbReference type="InterPro" id="IPR002182">
    <property type="entry name" value="NB-ARC"/>
</dbReference>
<reference evidence="12" key="2">
    <citation type="journal article" date="2024" name="Plant">
        <title>Genomic evolution and insights into agronomic trait innovations of Sesamum species.</title>
        <authorList>
            <person name="Miao H."/>
            <person name="Wang L."/>
            <person name="Qu L."/>
            <person name="Liu H."/>
            <person name="Sun Y."/>
            <person name="Le M."/>
            <person name="Wang Q."/>
            <person name="Wei S."/>
            <person name="Zheng Y."/>
            <person name="Lin W."/>
            <person name="Duan Y."/>
            <person name="Cao H."/>
            <person name="Xiong S."/>
            <person name="Wang X."/>
            <person name="Wei L."/>
            <person name="Li C."/>
            <person name="Ma Q."/>
            <person name="Ju M."/>
            <person name="Zhao R."/>
            <person name="Li G."/>
            <person name="Mu C."/>
            <person name="Tian Q."/>
            <person name="Mei H."/>
            <person name="Zhang T."/>
            <person name="Gao T."/>
            <person name="Zhang H."/>
        </authorList>
    </citation>
    <scope>NUCLEOTIDE SEQUENCE</scope>
    <source>
        <strain evidence="12">KEN1</strain>
    </source>
</reference>
<dbReference type="Gene3D" id="3.80.10.10">
    <property type="entry name" value="Ribonuclease Inhibitor"/>
    <property type="match status" value="1"/>
</dbReference>
<evidence type="ECO:0000256" key="4">
    <source>
        <dbReference type="ARBA" id="ARBA00022667"/>
    </source>
</evidence>
<comment type="function">
    <text evidence="1">Confers resistance to late blight (Phytophthora infestans) races carrying the avirulence gene Avr1. Resistance proteins guard the plant against pathogens that contain an appropriate avirulence protein via an indirect interaction with this avirulence protein. That triggers a defense system including the hypersensitive response, which restricts the pathogen growth.</text>
</comment>
<dbReference type="GO" id="GO:0009626">
    <property type="term" value="P:plant-type hypersensitive response"/>
    <property type="evidence" value="ECO:0007669"/>
    <property type="project" value="UniProtKB-KW"/>
</dbReference>
<evidence type="ECO:0000256" key="9">
    <source>
        <dbReference type="SAM" id="MobiDB-lite"/>
    </source>
</evidence>
<proteinExistence type="inferred from homology"/>
<feature type="compositionally biased region" description="Low complexity" evidence="9">
    <location>
        <begin position="1058"/>
        <end position="1079"/>
    </location>
</feature>
<dbReference type="EMBL" id="JACGWN010000011">
    <property type="protein sequence ID" value="KAL0421746.1"/>
    <property type="molecule type" value="Genomic_DNA"/>
</dbReference>
<keyword evidence="4" id="KW-0381">Hypersensitive response</keyword>
<evidence type="ECO:0000256" key="8">
    <source>
        <dbReference type="ARBA" id="ARBA00022840"/>
    </source>
</evidence>
<keyword evidence="7" id="KW-0611">Plant defense</keyword>
<dbReference type="Pfam" id="PF00931">
    <property type="entry name" value="NB-ARC"/>
    <property type="match status" value="1"/>
</dbReference>
<dbReference type="GO" id="GO:0043531">
    <property type="term" value="F:ADP binding"/>
    <property type="evidence" value="ECO:0007669"/>
    <property type="project" value="InterPro"/>
</dbReference>
<dbReference type="PANTHER" id="PTHR23155">
    <property type="entry name" value="DISEASE RESISTANCE PROTEIN RP"/>
    <property type="match status" value="1"/>
</dbReference>
<reference evidence="12" key="1">
    <citation type="submission" date="2020-06" db="EMBL/GenBank/DDBJ databases">
        <authorList>
            <person name="Li T."/>
            <person name="Hu X."/>
            <person name="Zhang T."/>
            <person name="Song X."/>
            <person name="Zhang H."/>
            <person name="Dai N."/>
            <person name="Sheng W."/>
            <person name="Hou X."/>
            <person name="Wei L."/>
        </authorList>
    </citation>
    <scope>NUCLEOTIDE SEQUENCE</scope>
    <source>
        <strain evidence="12">KEN1</strain>
        <tissue evidence="12">Leaf</tissue>
    </source>
</reference>
<dbReference type="InterPro" id="IPR032675">
    <property type="entry name" value="LRR_dom_sf"/>
</dbReference>
<feature type="domain" description="NB-ARC" evidence="10">
    <location>
        <begin position="111"/>
        <end position="278"/>
    </location>
</feature>
<organism evidence="12">
    <name type="scientific">Sesamum latifolium</name>
    <dbReference type="NCBI Taxonomy" id="2727402"/>
    <lineage>
        <taxon>Eukaryota</taxon>
        <taxon>Viridiplantae</taxon>
        <taxon>Streptophyta</taxon>
        <taxon>Embryophyta</taxon>
        <taxon>Tracheophyta</taxon>
        <taxon>Spermatophyta</taxon>
        <taxon>Magnoliopsida</taxon>
        <taxon>eudicotyledons</taxon>
        <taxon>Gunneridae</taxon>
        <taxon>Pentapetalae</taxon>
        <taxon>asterids</taxon>
        <taxon>lamiids</taxon>
        <taxon>Lamiales</taxon>
        <taxon>Pedaliaceae</taxon>
        <taxon>Sesamum</taxon>
    </lineage>
</organism>
<feature type="region of interest" description="Disordered" evidence="9">
    <location>
        <begin position="934"/>
        <end position="958"/>
    </location>
</feature>
<protein>
    <submittedName>
        <fullName evidence="12">Late blight resistance proteinR1A-10</fullName>
    </submittedName>
</protein>
<feature type="domain" description="Disease resistance R13L4/SHOC-2-like LRR" evidence="11">
    <location>
        <begin position="542"/>
        <end position="729"/>
    </location>
</feature>
<dbReference type="InterPro" id="IPR036388">
    <property type="entry name" value="WH-like_DNA-bd_sf"/>
</dbReference>
<evidence type="ECO:0000256" key="2">
    <source>
        <dbReference type="ARBA" id="ARBA00008894"/>
    </source>
</evidence>
<dbReference type="PRINTS" id="PR00364">
    <property type="entry name" value="DISEASERSIST"/>
</dbReference>
<dbReference type="GO" id="GO:0005524">
    <property type="term" value="F:ATP binding"/>
    <property type="evidence" value="ECO:0007669"/>
    <property type="project" value="UniProtKB-KW"/>
</dbReference>
<name>A0AAW2UXJ0_9LAMI</name>
<feature type="region of interest" description="Disordered" evidence="9">
    <location>
        <begin position="1026"/>
        <end position="1079"/>
    </location>
</feature>
<dbReference type="Pfam" id="PF23598">
    <property type="entry name" value="LRR_14"/>
    <property type="match status" value="1"/>
</dbReference>
<keyword evidence="8" id="KW-0067">ATP-binding</keyword>
<keyword evidence="5" id="KW-0677">Repeat</keyword>
<dbReference type="Gene3D" id="1.10.8.430">
    <property type="entry name" value="Helical domain of apoptotic protease-activating factors"/>
    <property type="match status" value="1"/>
</dbReference>
<dbReference type="PANTHER" id="PTHR23155:SF1152">
    <property type="entry name" value="AAA+ ATPASE DOMAIN-CONTAINING PROTEIN"/>
    <property type="match status" value="1"/>
</dbReference>
<gene>
    <name evidence="12" type="ORF">Slati_3197500</name>
</gene>
<dbReference type="AlphaFoldDB" id="A0AAW2UXJ0"/>
<dbReference type="InterPro" id="IPR055414">
    <property type="entry name" value="LRR_R13L4/SHOC2-like"/>
</dbReference>
<dbReference type="InterPro" id="IPR027417">
    <property type="entry name" value="P-loop_NTPase"/>
</dbReference>